<comment type="caution">
    <text evidence="1">The sequence shown here is derived from an EMBL/GenBank/DDBJ whole genome shotgun (WGS) entry which is preliminary data.</text>
</comment>
<name>W1WEM5_9ZZZZ</name>
<dbReference type="SUPFAM" id="SSF100950">
    <property type="entry name" value="NagB/RpiA/CoA transferase-like"/>
    <property type="match status" value="1"/>
</dbReference>
<accession>W1WEM5</accession>
<dbReference type="GO" id="GO:0016740">
    <property type="term" value="F:transferase activity"/>
    <property type="evidence" value="ECO:0007669"/>
    <property type="project" value="UniProtKB-KW"/>
</dbReference>
<dbReference type="EMBL" id="AZMM01019035">
    <property type="protein sequence ID" value="ETJ15595.1"/>
    <property type="molecule type" value="Genomic_DNA"/>
</dbReference>
<keyword evidence="1" id="KW-0808">Transferase</keyword>
<proteinExistence type="predicted"/>
<dbReference type="AlphaFoldDB" id="W1WEM5"/>
<protein>
    <submittedName>
        <fullName evidence="1">Lactose phosphotransferase system repressor</fullName>
    </submittedName>
</protein>
<evidence type="ECO:0000313" key="1">
    <source>
        <dbReference type="EMBL" id="ETJ15595.1"/>
    </source>
</evidence>
<dbReference type="InterPro" id="IPR037171">
    <property type="entry name" value="NagB/RpiA_transferase-like"/>
</dbReference>
<gene>
    <name evidence="1" type="ORF">Q604_UNBc4C00254G0002</name>
</gene>
<sequence length="43" mass="5156">NDDVIYLDAGTTTEAMIDYIQSDRITYICKCYKAYFIKFWFIC</sequence>
<feature type="non-terminal residue" evidence="1">
    <location>
        <position position="1"/>
    </location>
</feature>
<organism evidence="1">
    <name type="scientific">human gut metagenome</name>
    <dbReference type="NCBI Taxonomy" id="408170"/>
    <lineage>
        <taxon>unclassified sequences</taxon>
        <taxon>metagenomes</taxon>
        <taxon>organismal metagenomes</taxon>
    </lineage>
</organism>
<reference evidence="1" key="1">
    <citation type="submission" date="2013-12" db="EMBL/GenBank/DDBJ databases">
        <title>A Varibaculum cambriense genome reconstructed from a premature infant gut community with otherwise low bacterial novelty that shifts toward anaerobic metabolism during the third week of life.</title>
        <authorList>
            <person name="Brown C.T."/>
            <person name="Sharon I."/>
            <person name="Thomas B.C."/>
            <person name="Castelle C.J."/>
            <person name="Morowitz M.J."/>
            <person name="Banfield J.F."/>
        </authorList>
    </citation>
    <scope>NUCLEOTIDE SEQUENCE</scope>
</reference>